<keyword evidence="1" id="KW-0677">Repeat</keyword>
<protein>
    <submittedName>
        <fullName evidence="3">S-layer domain containing protein</fullName>
    </submittedName>
</protein>
<dbReference type="Pfam" id="PF00395">
    <property type="entry name" value="SLH"/>
    <property type="match status" value="2"/>
</dbReference>
<dbReference type="EMBL" id="AMYG01000009">
    <property type="protein sequence ID" value="EMT40410.1"/>
    <property type="molecule type" value="Genomic_DNA"/>
</dbReference>
<accession>M8CT63</accession>
<comment type="caution">
    <text evidence="3">The sequence shown here is derived from an EMBL/GenBank/DDBJ whole genome shotgun (WGS) entry which is preliminary data.</text>
</comment>
<proteinExistence type="predicted"/>
<organism evidence="3 4">
    <name type="scientific">Thermoanaerobacter thermohydrosulfuricus WC1</name>
    <dbReference type="NCBI Taxonomy" id="1198630"/>
    <lineage>
        <taxon>Bacteria</taxon>
        <taxon>Bacillati</taxon>
        <taxon>Bacillota</taxon>
        <taxon>Clostridia</taxon>
        <taxon>Thermoanaerobacterales</taxon>
        <taxon>Thermoanaerobacteraceae</taxon>
        <taxon>Thermoanaerobacter</taxon>
    </lineage>
</organism>
<dbReference type="InterPro" id="IPR051465">
    <property type="entry name" value="Cell_Envelope_Struct_Comp"/>
</dbReference>
<evidence type="ECO:0000313" key="4">
    <source>
        <dbReference type="Proteomes" id="UP000013242"/>
    </source>
</evidence>
<dbReference type="RefSeq" id="WP_004395759.1">
    <property type="nucleotide sequence ID" value="NZ_KB731270.1"/>
</dbReference>
<sequence>SPVKMTFNIKGGKDIRKAGVYYLNEKTNQWEYVGGKIDKGTNTITFEAKHFSTYGVFEYNKEFKDVTKDNWAYDVVNVLASRHIIKGVDSETFVPNAKITRAEFAALMIRALGIEEEPYKGEFNDVREGAWYANAIEAAYKAGIMLGDGKNMRPDDPITREEMTAVIMRVYGKLAEYKEDSIGNTTFSDNN</sequence>
<dbReference type="InterPro" id="IPR001119">
    <property type="entry name" value="SLH_dom"/>
</dbReference>
<keyword evidence="4" id="KW-1185">Reference proteome</keyword>
<dbReference type="PANTHER" id="PTHR43308:SF5">
    <property type="entry name" value="S-LAYER PROTEIN _ PEPTIDOGLYCAN ENDO-BETA-N-ACETYLGLUCOSAMINIDASE"/>
    <property type="match status" value="1"/>
</dbReference>
<evidence type="ECO:0000256" key="1">
    <source>
        <dbReference type="ARBA" id="ARBA00022737"/>
    </source>
</evidence>
<feature type="domain" description="SLH" evidence="2">
    <location>
        <begin position="59"/>
        <end position="122"/>
    </location>
</feature>
<name>M8CT63_THETY</name>
<gene>
    <name evidence="3" type="ORF">TthWC1_2703</name>
</gene>
<dbReference type="PANTHER" id="PTHR43308">
    <property type="entry name" value="OUTER MEMBRANE PROTEIN ALPHA-RELATED"/>
    <property type="match status" value="1"/>
</dbReference>
<evidence type="ECO:0000259" key="2">
    <source>
        <dbReference type="PROSITE" id="PS51272"/>
    </source>
</evidence>
<feature type="domain" description="SLH" evidence="2">
    <location>
        <begin position="123"/>
        <end position="181"/>
    </location>
</feature>
<dbReference type="PROSITE" id="PS51272">
    <property type="entry name" value="SLH"/>
    <property type="match status" value="2"/>
</dbReference>
<dbReference type="AlphaFoldDB" id="M8CT63"/>
<reference evidence="3 4" key="1">
    <citation type="journal article" date="2013" name="PLoS ONE">
        <title>Genomic Evaluation of Thermoanaerobacter spp. for the Construction of Designer Co-Cultures to Improve Lignocellulosic Biofuel Production.</title>
        <authorList>
            <person name="Verbeke T.J."/>
            <person name="Zhang X."/>
            <person name="Henrissat B."/>
            <person name="Spicer V."/>
            <person name="Rydzak T."/>
            <person name="Krokhin O.V."/>
            <person name="Fristensky B."/>
            <person name="Levin D.B."/>
            <person name="Sparling R."/>
        </authorList>
    </citation>
    <scope>NUCLEOTIDE SEQUENCE [LARGE SCALE GENOMIC DNA]</scope>
    <source>
        <strain evidence="3 4">WC1</strain>
    </source>
</reference>
<evidence type="ECO:0000313" key="3">
    <source>
        <dbReference type="EMBL" id="EMT40410.1"/>
    </source>
</evidence>
<feature type="non-terminal residue" evidence="3">
    <location>
        <position position="1"/>
    </location>
</feature>
<dbReference type="Proteomes" id="UP000013242">
    <property type="component" value="Unassembled WGS sequence"/>
</dbReference>
<feature type="non-terminal residue" evidence="3">
    <location>
        <position position="191"/>
    </location>
</feature>